<name>A0AAX6ERT1_IRIPA</name>
<comment type="caution">
    <text evidence="2">The sequence shown here is derived from an EMBL/GenBank/DDBJ whole genome shotgun (WGS) entry which is preliminary data.</text>
</comment>
<evidence type="ECO:0000256" key="1">
    <source>
        <dbReference type="SAM" id="Phobius"/>
    </source>
</evidence>
<keyword evidence="1" id="KW-1133">Transmembrane helix</keyword>
<dbReference type="EMBL" id="JANAVB010034420">
    <property type="protein sequence ID" value="KAJ6806713.1"/>
    <property type="molecule type" value="Genomic_DNA"/>
</dbReference>
<dbReference type="Proteomes" id="UP001140949">
    <property type="component" value="Unassembled WGS sequence"/>
</dbReference>
<proteinExistence type="predicted"/>
<protein>
    <submittedName>
        <fullName evidence="2">E3 ubiquitin-protein ligase UPL3</fullName>
    </submittedName>
</protein>
<evidence type="ECO:0000313" key="2">
    <source>
        <dbReference type="EMBL" id="KAJ6806713.1"/>
    </source>
</evidence>
<keyword evidence="1" id="KW-0472">Membrane</keyword>
<dbReference type="AlphaFoldDB" id="A0AAX6ERT1"/>
<keyword evidence="3" id="KW-1185">Reference proteome</keyword>
<feature type="transmembrane region" description="Helical" evidence="1">
    <location>
        <begin position="20"/>
        <end position="38"/>
    </location>
</feature>
<gene>
    <name evidence="2" type="ORF">M6B38_107135</name>
</gene>
<sequence>MDWYKPSTNIIGKVCSISTFSFGAILLLYNLVVIQFSARYCFYNLTSFVEGGNTSSEFLSFWFLLLDTEQGNG</sequence>
<evidence type="ECO:0000313" key="3">
    <source>
        <dbReference type="Proteomes" id="UP001140949"/>
    </source>
</evidence>
<reference evidence="2" key="1">
    <citation type="journal article" date="2023" name="GigaByte">
        <title>Genome assembly of the bearded iris, Iris pallida Lam.</title>
        <authorList>
            <person name="Bruccoleri R.E."/>
            <person name="Oakeley E.J."/>
            <person name="Faust A.M.E."/>
            <person name="Altorfer M."/>
            <person name="Dessus-Babus S."/>
            <person name="Burckhardt D."/>
            <person name="Oertli M."/>
            <person name="Naumann U."/>
            <person name="Petersen F."/>
            <person name="Wong J."/>
        </authorList>
    </citation>
    <scope>NUCLEOTIDE SEQUENCE</scope>
    <source>
        <strain evidence="2">GSM-AAB239-AS_SAM_17_03QT</strain>
    </source>
</reference>
<accession>A0AAX6ERT1</accession>
<organism evidence="2 3">
    <name type="scientific">Iris pallida</name>
    <name type="common">Sweet iris</name>
    <dbReference type="NCBI Taxonomy" id="29817"/>
    <lineage>
        <taxon>Eukaryota</taxon>
        <taxon>Viridiplantae</taxon>
        <taxon>Streptophyta</taxon>
        <taxon>Embryophyta</taxon>
        <taxon>Tracheophyta</taxon>
        <taxon>Spermatophyta</taxon>
        <taxon>Magnoliopsida</taxon>
        <taxon>Liliopsida</taxon>
        <taxon>Asparagales</taxon>
        <taxon>Iridaceae</taxon>
        <taxon>Iridoideae</taxon>
        <taxon>Irideae</taxon>
        <taxon>Iris</taxon>
    </lineage>
</organism>
<keyword evidence="1" id="KW-0812">Transmembrane</keyword>
<reference evidence="2" key="2">
    <citation type="submission" date="2023-04" db="EMBL/GenBank/DDBJ databases">
        <authorList>
            <person name="Bruccoleri R.E."/>
            <person name="Oakeley E.J."/>
            <person name="Faust A.-M."/>
            <person name="Dessus-Babus S."/>
            <person name="Altorfer M."/>
            <person name="Burckhardt D."/>
            <person name="Oertli M."/>
            <person name="Naumann U."/>
            <person name="Petersen F."/>
            <person name="Wong J."/>
        </authorList>
    </citation>
    <scope>NUCLEOTIDE SEQUENCE</scope>
    <source>
        <strain evidence="2">GSM-AAB239-AS_SAM_17_03QT</strain>
        <tissue evidence="2">Leaf</tissue>
    </source>
</reference>